<dbReference type="Proteomes" id="UP000308600">
    <property type="component" value="Unassembled WGS sequence"/>
</dbReference>
<gene>
    <name evidence="1" type="ORF">BDN72DRAFT_842155</name>
</gene>
<keyword evidence="2" id="KW-1185">Reference proteome</keyword>
<evidence type="ECO:0000313" key="2">
    <source>
        <dbReference type="Proteomes" id="UP000308600"/>
    </source>
</evidence>
<proteinExistence type="predicted"/>
<name>A0ACD3ARI4_9AGAR</name>
<reference evidence="1 2" key="1">
    <citation type="journal article" date="2019" name="Nat. Ecol. Evol.">
        <title>Megaphylogeny resolves global patterns of mushroom evolution.</title>
        <authorList>
            <person name="Varga T."/>
            <person name="Krizsan K."/>
            <person name="Foldi C."/>
            <person name="Dima B."/>
            <person name="Sanchez-Garcia M."/>
            <person name="Sanchez-Ramirez S."/>
            <person name="Szollosi G.J."/>
            <person name="Szarkandi J.G."/>
            <person name="Papp V."/>
            <person name="Albert L."/>
            <person name="Andreopoulos W."/>
            <person name="Angelini C."/>
            <person name="Antonin V."/>
            <person name="Barry K.W."/>
            <person name="Bougher N.L."/>
            <person name="Buchanan P."/>
            <person name="Buyck B."/>
            <person name="Bense V."/>
            <person name="Catcheside P."/>
            <person name="Chovatia M."/>
            <person name="Cooper J."/>
            <person name="Damon W."/>
            <person name="Desjardin D."/>
            <person name="Finy P."/>
            <person name="Geml J."/>
            <person name="Haridas S."/>
            <person name="Hughes K."/>
            <person name="Justo A."/>
            <person name="Karasinski D."/>
            <person name="Kautmanova I."/>
            <person name="Kiss B."/>
            <person name="Kocsube S."/>
            <person name="Kotiranta H."/>
            <person name="LaButti K.M."/>
            <person name="Lechner B.E."/>
            <person name="Liimatainen K."/>
            <person name="Lipzen A."/>
            <person name="Lukacs Z."/>
            <person name="Mihaltcheva S."/>
            <person name="Morgado L.N."/>
            <person name="Niskanen T."/>
            <person name="Noordeloos M.E."/>
            <person name="Ohm R.A."/>
            <person name="Ortiz-Santana B."/>
            <person name="Ovrebo C."/>
            <person name="Racz N."/>
            <person name="Riley R."/>
            <person name="Savchenko A."/>
            <person name="Shiryaev A."/>
            <person name="Soop K."/>
            <person name="Spirin V."/>
            <person name="Szebenyi C."/>
            <person name="Tomsovsky M."/>
            <person name="Tulloss R.E."/>
            <person name="Uehling J."/>
            <person name="Grigoriev I.V."/>
            <person name="Vagvolgyi C."/>
            <person name="Papp T."/>
            <person name="Martin F.M."/>
            <person name="Miettinen O."/>
            <person name="Hibbett D.S."/>
            <person name="Nagy L.G."/>
        </authorList>
    </citation>
    <scope>NUCLEOTIDE SEQUENCE [LARGE SCALE GENOMIC DNA]</scope>
    <source>
        <strain evidence="1 2">NL-1719</strain>
    </source>
</reference>
<dbReference type="EMBL" id="ML208358">
    <property type="protein sequence ID" value="TFK68147.1"/>
    <property type="molecule type" value="Genomic_DNA"/>
</dbReference>
<protein>
    <submittedName>
        <fullName evidence="1">PCI-domain-containing protein</fullName>
    </submittedName>
</protein>
<sequence length="482" mass="53973">MEVDLVEETLQSSVSHQAPHSHHIVTVPVDDAHPFDLEGYVANYSGRTVITRLIHIVHICPSIASEAFNLAVQHIHQSRDPLLYQQLLSTYEVSGLQGALPPVSDLKPLDTNWADSTMAKNQAEKLKLEVELKSYTNNMIKESIRMGHRDLGDFHRSLGDFATALKHYTKSREFCTTSQHVLDMCLSVLELLIEQKNYSHLPTYVFKADAALDAANSAATATQPATTTIGGKKRSPERDSVQTKLDFATALSNLGQGSYEKAAFHFLKLGPPKELGDWAGKLVAPGDIAIYGTLCALATYSRSALKAQVLDNADFSIYIEQEPYIRELVESYMSSNFKTVLELLTRYSTRHYIDIHLAGHVHDLTALIRNWAIVLYFQPFSSIKLSRMSTAFGWTIDQVEKHVVDLIQSGEIKARVDSQNKILQAKQTDYRADLFARSIKAAKDIQSANRKLLLRMRLQQADLIVKPPKGHHGLVMEYMQGE</sequence>
<accession>A0ACD3ARI4</accession>
<evidence type="ECO:0000313" key="1">
    <source>
        <dbReference type="EMBL" id="TFK68147.1"/>
    </source>
</evidence>
<organism evidence="1 2">
    <name type="scientific">Pluteus cervinus</name>
    <dbReference type="NCBI Taxonomy" id="181527"/>
    <lineage>
        <taxon>Eukaryota</taxon>
        <taxon>Fungi</taxon>
        <taxon>Dikarya</taxon>
        <taxon>Basidiomycota</taxon>
        <taxon>Agaricomycotina</taxon>
        <taxon>Agaricomycetes</taxon>
        <taxon>Agaricomycetidae</taxon>
        <taxon>Agaricales</taxon>
        <taxon>Pluteineae</taxon>
        <taxon>Pluteaceae</taxon>
        <taxon>Pluteus</taxon>
    </lineage>
</organism>